<dbReference type="InterPro" id="IPR005174">
    <property type="entry name" value="KIB1-4_b-propeller"/>
</dbReference>
<evidence type="ECO:0000313" key="2">
    <source>
        <dbReference type="EMBL" id="PUZ52106.1"/>
    </source>
</evidence>
<protein>
    <recommendedName>
        <fullName evidence="1">KIB1-4 beta-propeller domain-containing protein</fullName>
    </recommendedName>
</protein>
<reference evidence="2 3" key="1">
    <citation type="submission" date="2018-04" db="EMBL/GenBank/DDBJ databases">
        <title>WGS assembly of Panicum hallii var. hallii HAL2.</title>
        <authorList>
            <person name="Lovell J."/>
            <person name="Jenkins J."/>
            <person name="Lowry D."/>
            <person name="Mamidi S."/>
            <person name="Sreedasyam A."/>
            <person name="Weng X."/>
            <person name="Barry K."/>
            <person name="Bonette J."/>
            <person name="Campitelli B."/>
            <person name="Daum C."/>
            <person name="Gordon S."/>
            <person name="Gould B."/>
            <person name="Lipzen A."/>
            <person name="MacQueen A."/>
            <person name="Palacio-Mejia J."/>
            <person name="Plott C."/>
            <person name="Shakirov E."/>
            <person name="Shu S."/>
            <person name="Yoshinaga Y."/>
            <person name="Zane M."/>
            <person name="Rokhsar D."/>
            <person name="Grimwood J."/>
            <person name="Schmutz J."/>
            <person name="Juenger T."/>
        </authorList>
    </citation>
    <scope>NUCLEOTIDE SEQUENCE [LARGE SCALE GENOMIC DNA]</scope>
    <source>
        <strain evidence="3">cv. HAL2</strain>
    </source>
</reference>
<name>A0A2T7D941_9POAL</name>
<dbReference type="Pfam" id="PF03478">
    <property type="entry name" value="Beta-prop_KIB1-4"/>
    <property type="match status" value="1"/>
</dbReference>
<organism evidence="2 3">
    <name type="scientific">Panicum hallii var. hallii</name>
    <dbReference type="NCBI Taxonomy" id="1504633"/>
    <lineage>
        <taxon>Eukaryota</taxon>
        <taxon>Viridiplantae</taxon>
        <taxon>Streptophyta</taxon>
        <taxon>Embryophyta</taxon>
        <taxon>Tracheophyta</taxon>
        <taxon>Spermatophyta</taxon>
        <taxon>Magnoliopsida</taxon>
        <taxon>Liliopsida</taxon>
        <taxon>Poales</taxon>
        <taxon>Poaceae</taxon>
        <taxon>PACMAD clade</taxon>
        <taxon>Panicoideae</taxon>
        <taxon>Panicodae</taxon>
        <taxon>Paniceae</taxon>
        <taxon>Panicinae</taxon>
        <taxon>Panicum</taxon>
        <taxon>Panicum sect. Panicum</taxon>
    </lineage>
</organism>
<dbReference type="PANTHER" id="PTHR33165:SF106">
    <property type="entry name" value="EXPRESSED PROTEIN"/>
    <property type="match status" value="1"/>
</dbReference>
<dbReference type="Gramene" id="PUZ52106">
    <property type="protein sequence ID" value="PUZ52106"/>
    <property type="gene ID" value="GQ55_6G244200"/>
</dbReference>
<gene>
    <name evidence="2" type="ORF">GQ55_6G244200</name>
</gene>
<dbReference type="AlphaFoldDB" id="A0A2T7D941"/>
<dbReference type="Proteomes" id="UP000244336">
    <property type="component" value="Chromosome 6"/>
</dbReference>
<accession>A0A2T7D941</accession>
<feature type="domain" description="KIB1-4 beta-propeller" evidence="1">
    <location>
        <begin position="100"/>
        <end position="357"/>
    </location>
</feature>
<evidence type="ECO:0000313" key="3">
    <source>
        <dbReference type="Proteomes" id="UP000244336"/>
    </source>
</evidence>
<dbReference type="EMBL" id="CM009754">
    <property type="protein sequence ID" value="PUZ52106.1"/>
    <property type="molecule type" value="Genomic_DNA"/>
</dbReference>
<dbReference type="PANTHER" id="PTHR33165">
    <property type="entry name" value="F-BOX DOMAIN CONTAINING PROTEIN-LIKE-RELATED"/>
    <property type="match status" value="1"/>
</dbReference>
<sequence>MTPCSKLRRLTRSDGAGEVSPDWASLGRDLVELIGWRVLAGDLQDYVRLRAVCAHWSASTAAARGRGVLDPRFHPRRWMMLPEGHGLYAGHPDLGGFVRFFNLSTGAFVRAHLPVLDDHVVLDSVDGLLLVLLHRDHDTAVRVLHPFTGDVAELPPLASLLPQMEPDRYGELNKRGKLMRVCTSITVNPTGAITGMLALDLVHRVAHATAGDRRWTLSAWNLKPLLKSVSFQGELYALQGIMGRHKVCIYKINPPCPDADEGPSHLPLPEKIAECPSEKFTYMLNFVECGSELLQVAYSDASRSRLVVCRFADLISGMIEPVTSIGDNTLFIDERCVCVSVSPNKGSCLASIPPNSIICWHSLPGDPGFAGLGRFGQYDLGTGIWTPASDGEYICQRPPPSPHTLIHHIFACCDRKYWYKGLIVCVETEPIWMVKQDLRRGA</sequence>
<keyword evidence="3" id="KW-1185">Reference proteome</keyword>
<proteinExistence type="predicted"/>
<dbReference type="OrthoDB" id="665171at2759"/>
<evidence type="ECO:0000259" key="1">
    <source>
        <dbReference type="Pfam" id="PF03478"/>
    </source>
</evidence>